<organism evidence="1">
    <name type="scientific">Hexamita inflata</name>
    <dbReference type="NCBI Taxonomy" id="28002"/>
    <lineage>
        <taxon>Eukaryota</taxon>
        <taxon>Metamonada</taxon>
        <taxon>Diplomonadida</taxon>
        <taxon>Hexamitidae</taxon>
        <taxon>Hexamitinae</taxon>
        <taxon>Hexamita</taxon>
    </lineage>
</organism>
<dbReference type="Proteomes" id="UP001642409">
    <property type="component" value="Unassembled WGS sequence"/>
</dbReference>
<keyword evidence="3" id="KW-1185">Reference proteome</keyword>
<accession>A0AA86P1Q2</accession>
<dbReference type="AlphaFoldDB" id="A0AA86P1Q2"/>
<dbReference type="EMBL" id="CATOUU010000440">
    <property type="protein sequence ID" value="CAI9929505.1"/>
    <property type="molecule type" value="Genomic_DNA"/>
</dbReference>
<comment type="caution">
    <text evidence="1">The sequence shown here is derived from an EMBL/GenBank/DDBJ whole genome shotgun (WGS) entry which is preliminary data.</text>
</comment>
<evidence type="ECO:0000313" key="2">
    <source>
        <dbReference type="EMBL" id="CAL5992520.1"/>
    </source>
</evidence>
<dbReference type="EMBL" id="CAXDID020000029">
    <property type="protein sequence ID" value="CAL5992520.1"/>
    <property type="molecule type" value="Genomic_DNA"/>
</dbReference>
<evidence type="ECO:0000313" key="1">
    <source>
        <dbReference type="EMBL" id="CAI9929505.1"/>
    </source>
</evidence>
<proteinExistence type="predicted"/>
<protein>
    <submittedName>
        <fullName evidence="2">Hypothetical_protein</fullName>
    </submittedName>
</protein>
<reference evidence="1" key="1">
    <citation type="submission" date="2023-06" db="EMBL/GenBank/DDBJ databases">
        <authorList>
            <person name="Kurt Z."/>
        </authorList>
    </citation>
    <scope>NUCLEOTIDE SEQUENCE</scope>
</reference>
<sequence>MCCKNEIENKKNLWKNGAYLGQKSGNQQFVTFPNNLIKFSRQAEKRCSDEQKFEVFKIWNNKVLKSVRFRPNEINSTQFASWQSALIFFDSSLVTYHVNIFSGFLLELFRLAPFRVTGQTSAQLKRTQQILPKRV</sequence>
<evidence type="ECO:0000313" key="3">
    <source>
        <dbReference type="Proteomes" id="UP001642409"/>
    </source>
</evidence>
<name>A0AA86P1Q2_9EUKA</name>
<reference evidence="2 3" key="2">
    <citation type="submission" date="2024-07" db="EMBL/GenBank/DDBJ databases">
        <authorList>
            <person name="Akdeniz Z."/>
        </authorList>
    </citation>
    <scope>NUCLEOTIDE SEQUENCE [LARGE SCALE GENOMIC DNA]</scope>
</reference>
<gene>
    <name evidence="2" type="ORF">HINF_LOCUS12617</name>
    <name evidence="1" type="ORF">HINF_LOCUS17150</name>
</gene>